<dbReference type="Proteomes" id="UP000007800">
    <property type="component" value="Unassembled WGS sequence"/>
</dbReference>
<feature type="region of interest" description="Disordered" evidence="1">
    <location>
        <begin position="32"/>
        <end position="51"/>
    </location>
</feature>
<feature type="region of interest" description="Disordered" evidence="1">
    <location>
        <begin position="1"/>
        <end position="21"/>
    </location>
</feature>
<dbReference type="OrthoDB" id="6131392at2759"/>
<protein>
    <submittedName>
        <fullName evidence="3">Uncharacterized protein</fullName>
    </submittedName>
</protein>
<evidence type="ECO:0000313" key="2">
    <source>
        <dbReference type="EMBL" id="EER01889.1"/>
    </source>
</evidence>
<dbReference type="RefSeq" id="XP_002769171.1">
    <property type="nucleotide sequence ID" value="XM_002769125.1"/>
</dbReference>
<dbReference type="GeneID" id="9054323"/>
<proteinExistence type="predicted"/>
<keyword evidence="4" id="KW-1185">Reference proteome</keyword>
<organism evidence="4">
    <name type="scientific">Perkinsus marinus (strain ATCC 50983 / TXsc)</name>
    <dbReference type="NCBI Taxonomy" id="423536"/>
    <lineage>
        <taxon>Eukaryota</taxon>
        <taxon>Sar</taxon>
        <taxon>Alveolata</taxon>
        <taxon>Perkinsozoa</taxon>
        <taxon>Perkinsea</taxon>
        <taxon>Perkinsida</taxon>
        <taxon>Perkinsidae</taxon>
        <taxon>Perkinsus</taxon>
    </lineage>
</organism>
<dbReference type="RefSeq" id="XP_002778305.1">
    <property type="nucleotide sequence ID" value="XM_002778259.1"/>
</dbReference>
<dbReference type="EMBL" id="GG677866">
    <property type="protein sequence ID" value="EER10100.1"/>
    <property type="molecule type" value="Genomic_DNA"/>
</dbReference>
<accession>C5KZJ3</accession>
<dbReference type="AlphaFoldDB" id="C5KZJ3"/>
<feature type="non-terminal residue" evidence="3">
    <location>
        <position position="51"/>
    </location>
</feature>
<evidence type="ECO:0000313" key="3">
    <source>
        <dbReference type="EMBL" id="EER10100.1"/>
    </source>
</evidence>
<feature type="compositionally biased region" description="Basic and acidic residues" evidence="1">
    <location>
        <begin position="33"/>
        <end position="44"/>
    </location>
</feature>
<dbReference type="EMBL" id="GG683654">
    <property type="protein sequence ID" value="EER01889.1"/>
    <property type="molecule type" value="Genomic_DNA"/>
</dbReference>
<evidence type="ECO:0000256" key="1">
    <source>
        <dbReference type="SAM" id="MobiDB-lite"/>
    </source>
</evidence>
<gene>
    <name evidence="2" type="ORF">Pmar_PMAR001594</name>
    <name evidence="3" type="ORF">Pmar_PMAR011273</name>
</gene>
<dbReference type="GeneID" id="9038476"/>
<name>C5KZJ3_PERM5</name>
<evidence type="ECO:0000313" key="4">
    <source>
        <dbReference type="Proteomes" id="UP000007800"/>
    </source>
</evidence>
<reference evidence="3 4" key="1">
    <citation type="submission" date="2008-07" db="EMBL/GenBank/DDBJ databases">
        <authorList>
            <person name="El-Sayed N."/>
            <person name="Caler E."/>
            <person name="Inman J."/>
            <person name="Amedeo P."/>
            <person name="Hass B."/>
            <person name="Wortman J."/>
        </authorList>
    </citation>
    <scope>NUCLEOTIDE SEQUENCE [LARGE SCALE GENOMIC DNA]</scope>
    <source>
        <strain evidence="3">ATCC 50983</strain>
        <strain evidence="4">ATCC 50983 / TXsc</strain>
    </source>
</reference>
<sequence>MVPRPTTTDHSEETGDSEFLTFDEFNALATEEEAAHEAQADHPQENLPSAG</sequence>